<dbReference type="Gene3D" id="2.60.40.1120">
    <property type="entry name" value="Carboxypeptidase-like, regulatory domain"/>
    <property type="match status" value="1"/>
</dbReference>
<dbReference type="SUPFAM" id="SSF56935">
    <property type="entry name" value="Porins"/>
    <property type="match status" value="1"/>
</dbReference>
<dbReference type="Pfam" id="PF07715">
    <property type="entry name" value="Plug"/>
    <property type="match status" value="1"/>
</dbReference>
<feature type="domain" description="TonB-dependent receptor plug" evidence="6">
    <location>
        <begin position="126"/>
        <end position="218"/>
    </location>
</feature>
<protein>
    <submittedName>
        <fullName evidence="7">TonB-dependent receptor</fullName>
    </submittedName>
</protein>
<dbReference type="GO" id="GO:0009279">
    <property type="term" value="C:cell outer membrane"/>
    <property type="evidence" value="ECO:0007669"/>
    <property type="project" value="UniProtKB-SubCell"/>
</dbReference>
<dbReference type="Gene3D" id="2.170.130.10">
    <property type="entry name" value="TonB-dependent receptor, plug domain"/>
    <property type="match status" value="1"/>
</dbReference>
<keyword evidence="8" id="KW-1185">Reference proteome</keyword>
<comment type="similarity">
    <text evidence="4">Belongs to the TonB-dependent receptor family.</text>
</comment>
<dbReference type="AlphaFoldDB" id="A0A7K1YG09"/>
<evidence type="ECO:0000259" key="6">
    <source>
        <dbReference type="Pfam" id="PF07715"/>
    </source>
</evidence>
<dbReference type="Pfam" id="PF13715">
    <property type="entry name" value="CarbopepD_reg_2"/>
    <property type="match status" value="1"/>
</dbReference>
<dbReference type="SUPFAM" id="SSF49464">
    <property type="entry name" value="Carboxypeptidase regulatory domain-like"/>
    <property type="match status" value="1"/>
</dbReference>
<dbReference type="InterPro" id="IPR037066">
    <property type="entry name" value="Plug_dom_sf"/>
</dbReference>
<keyword evidence="4" id="KW-0798">TonB box</keyword>
<dbReference type="InterPro" id="IPR000531">
    <property type="entry name" value="Beta-barrel_TonB"/>
</dbReference>
<dbReference type="PANTHER" id="PTHR40980">
    <property type="entry name" value="PLUG DOMAIN-CONTAINING PROTEIN"/>
    <property type="match status" value="1"/>
</dbReference>
<keyword evidence="7" id="KW-0675">Receptor</keyword>
<keyword evidence="3" id="KW-0998">Cell outer membrane</keyword>
<sequence length="921" mass="102733">MLVTVAFAQTGKITGKVTDKKTGETLIGLSVKLDGSAKGASTDVSGNYALTGLAPGKYTIVFSYIGYQPKRITDVDVQNGKPAIVNVVMEDAPSQRLAEVVITATARQESVNSLYAAQKNRAVISDGISSDQITRSPDKSTGEVLKRVSGTTIQDNKFVIVRGLGDRYNNARLDNASLPSTEANRKAFSFDIVPSNLVDNIVISKTATPDLPGDFAGGSVQIITRDIPAQNFFTVSLGAGYNSQSTFKDFYYGPRYLSDYFAFNTERQLPTTGFPKNTSQTLSLTQEQSTAAIKKLPGVWNIGNSLAAPSQNHQLSLGRVKDFNNGGRFGVIASLTYRNSQTTVPDAERTYLFYDYDDRVNQFSTAIGALANLSYTKGKNKFSFKNLYNRILEDRFTYRVGSDFTRSSDLQYYAFDMLQKGLLKTSVEGEHTLGANKNRFTWNLAYSNVINNQPDQRKIGYQRTITDRDNPEVPYLASVLSINKENNRLFSDLKENIYNGGLNYQVPLKISSQPATLKLGAGTQYRTRDFAARLLGSVLNGFDEDVQTRPINTLYGKDLVNANYYRLDEITSLTDSYDANSLTSFGYAMLDNKLANKLRVVWGLRAENFNLKLNSFRTSGEPLNVERNDLDLLPSANFTYALTPKSNLRASYYRTLARPEFTELAPFAYYDYEVLAVRQGNENLKSTNIDNADLRYELYPGTGQVFSVSAFYKHFNNAIEPSIDDVNSTPTISYYNTKQAVNYGAELEFRHTLGFLKDNSESLNNTTIYVNGAYIKSKVNNPANAGYLRDNRPMVGQSPYTINAGLQYNAFQNALNLSVLYNRIGKRITSVGGQRLENVWENPRNVLDFQANYRVIKGKGQIKLNVSDILNNQSLFYFDYDGNGKYTPLQSAPADPNIRQDEVFSRFKRGVDASLSFSYNF</sequence>
<evidence type="ECO:0000313" key="7">
    <source>
        <dbReference type="EMBL" id="MXV53088.1"/>
    </source>
</evidence>
<evidence type="ECO:0000256" key="3">
    <source>
        <dbReference type="ARBA" id="ARBA00023237"/>
    </source>
</evidence>
<comment type="caution">
    <text evidence="7">The sequence shown here is derived from an EMBL/GenBank/DDBJ whole genome shotgun (WGS) entry which is preliminary data.</text>
</comment>
<proteinExistence type="inferred from homology"/>
<evidence type="ECO:0000313" key="8">
    <source>
        <dbReference type="Proteomes" id="UP000466586"/>
    </source>
</evidence>
<keyword evidence="2 4" id="KW-0472">Membrane</keyword>
<name>A0A7K1YG09_9SPHI</name>
<evidence type="ECO:0000256" key="4">
    <source>
        <dbReference type="RuleBase" id="RU003357"/>
    </source>
</evidence>
<dbReference type="EMBL" id="WVHT01000013">
    <property type="protein sequence ID" value="MXV53088.1"/>
    <property type="molecule type" value="Genomic_DNA"/>
</dbReference>
<comment type="subcellular location">
    <subcellularLocation>
        <location evidence="1 4">Cell outer membrane</location>
    </subcellularLocation>
</comment>
<organism evidence="7 8">
    <name type="scientific">Hufsiella arboris</name>
    <dbReference type="NCBI Taxonomy" id="2695275"/>
    <lineage>
        <taxon>Bacteria</taxon>
        <taxon>Pseudomonadati</taxon>
        <taxon>Bacteroidota</taxon>
        <taxon>Sphingobacteriia</taxon>
        <taxon>Sphingobacteriales</taxon>
        <taxon>Sphingobacteriaceae</taxon>
        <taxon>Hufsiella</taxon>
    </lineage>
</organism>
<evidence type="ECO:0000259" key="5">
    <source>
        <dbReference type="Pfam" id="PF00593"/>
    </source>
</evidence>
<dbReference type="InterPro" id="IPR012910">
    <property type="entry name" value="Plug_dom"/>
</dbReference>
<dbReference type="InterPro" id="IPR008969">
    <property type="entry name" value="CarboxyPept-like_regulatory"/>
</dbReference>
<dbReference type="Proteomes" id="UP000466586">
    <property type="component" value="Unassembled WGS sequence"/>
</dbReference>
<evidence type="ECO:0000256" key="2">
    <source>
        <dbReference type="ARBA" id="ARBA00023136"/>
    </source>
</evidence>
<dbReference type="Gene3D" id="2.40.170.20">
    <property type="entry name" value="TonB-dependent receptor, beta-barrel domain"/>
    <property type="match status" value="1"/>
</dbReference>
<dbReference type="Pfam" id="PF00593">
    <property type="entry name" value="TonB_dep_Rec_b-barrel"/>
    <property type="match status" value="1"/>
</dbReference>
<dbReference type="PANTHER" id="PTHR40980:SF4">
    <property type="entry name" value="TONB-DEPENDENT RECEPTOR-LIKE BETA-BARREL DOMAIN-CONTAINING PROTEIN"/>
    <property type="match status" value="1"/>
</dbReference>
<dbReference type="InterPro" id="IPR036942">
    <property type="entry name" value="Beta-barrel_TonB_sf"/>
</dbReference>
<accession>A0A7K1YG09</accession>
<evidence type="ECO:0000256" key="1">
    <source>
        <dbReference type="ARBA" id="ARBA00004442"/>
    </source>
</evidence>
<gene>
    <name evidence="7" type="ORF">GS399_19125</name>
</gene>
<feature type="domain" description="TonB-dependent receptor-like beta-barrel" evidence="5">
    <location>
        <begin position="442"/>
        <end position="866"/>
    </location>
</feature>
<reference evidence="7 8" key="1">
    <citation type="submission" date="2019-11" db="EMBL/GenBank/DDBJ databases">
        <title>Pedobacter sp. HMF7647 Genome sequencing and assembly.</title>
        <authorList>
            <person name="Kang H."/>
            <person name="Kim H."/>
            <person name="Joh K."/>
        </authorList>
    </citation>
    <scope>NUCLEOTIDE SEQUENCE [LARGE SCALE GENOMIC DNA]</scope>
    <source>
        <strain evidence="7 8">HMF7647</strain>
    </source>
</reference>